<gene>
    <name evidence="2" type="ORF">EI693_13075</name>
</gene>
<keyword evidence="3" id="KW-1185">Reference proteome</keyword>
<proteinExistence type="predicted"/>
<feature type="region of interest" description="Disordered" evidence="1">
    <location>
        <begin position="356"/>
        <end position="377"/>
    </location>
</feature>
<evidence type="ECO:0000313" key="3">
    <source>
        <dbReference type="Proteomes" id="UP000272622"/>
    </source>
</evidence>
<organism evidence="2 3">
    <name type="scientific">Pseudomonas oryziphila</name>
    <dbReference type="NCBI Taxonomy" id="2894079"/>
    <lineage>
        <taxon>Bacteria</taxon>
        <taxon>Pseudomonadati</taxon>
        <taxon>Pseudomonadota</taxon>
        <taxon>Gammaproteobacteria</taxon>
        <taxon>Pseudomonadales</taxon>
        <taxon>Pseudomonadaceae</taxon>
        <taxon>Pseudomonas</taxon>
    </lineage>
</organism>
<name>A0ABN5TFR2_9PSED</name>
<sequence>MWFHGIKDIPRYELHRLKQVRKKASWDKPVVPPGSPLVVDPLRFIYASTRSSILGQKIGLRGQLAGQGLGAAALCYLTPNFHSASVKPINNIFLHHNFDHAKDFIGSSIKGTIGASLAYLEMQDLGYAWCGHWEDCTSPGVSTTSTSASTPKASGSAPAKAPAPDFVFASSSNVCLVDAKGSARTMKEVRLIAKNEWKRQIYSNRLVKLAGGGMATEGRIIAASLANPNGVGLVTAHGRFPGSTLPSSTGGSTRVSTTSKAIKAVQKINFTNAFYLLGLNSMASHFIGGPLELARAEMDDARLSAVNIDDLGAVYAGGRRIVDLGGQGAWTMQPFCRLDVLEEAFENLLTDNAPAVAETPPILNQSPDNATSSGDGKMTSSVQVILQSRDGVGAIFKRVAYT</sequence>
<protein>
    <submittedName>
        <fullName evidence="2">Uncharacterized protein</fullName>
    </submittedName>
</protein>
<dbReference type="RefSeq" id="WP_125464067.1">
    <property type="nucleotide sequence ID" value="NZ_CP034337.1"/>
</dbReference>
<dbReference type="EMBL" id="CP034337">
    <property type="protein sequence ID" value="AZL73963.1"/>
    <property type="molecule type" value="Genomic_DNA"/>
</dbReference>
<dbReference type="Proteomes" id="UP000272622">
    <property type="component" value="Chromosome"/>
</dbReference>
<accession>A0ABN5TFR2</accession>
<reference evidence="2 3" key="1">
    <citation type="submission" date="2018-12" db="EMBL/GenBank/DDBJ databases">
        <authorList>
            <person name="Li S."/>
            <person name="Yang R."/>
            <person name="Chen G."/>
            <person name="Zou L."/>
            <person name="Zhang C."/>
            <person name="Chen Y."/>
            <person name="Liu Z."/>
            <person name="Li Y."/>
            <person name="Yan Y."/>
            <person name="Huang M."/>
            <person name="Chen T."/>
        </authorList>
    </citation>
    <scope>NUCLEOTIDE SEQUENCE [LARGE SCALE GENOMIC DNA]</scope>
    <source>
        <strain evidence="2 3">2014</strain>
    </source>
</reference>
<feature type="compositionally biased region" description="Polar residues" evidence="1">
    <location>
        <begin position="362"/>
        <end position="377"/>
    </location>
</feature>
<evidence type="ECO:0000313" key="2">
    <source>
        <dbReference type="EMBL" id="AZL73963.1"/>
    </source>
</evidence>
<evidence type="ECO:0000256" key="1">
    <source>
        <dbReference type="SAM" id="MobiDB-lite"/>
    </source>
</evidence>